<proteinExistence type="inferred from homology"/>
<keyword evidence="2" id="KW-0863">Zinc-finger</keyword>
<comment type="similarity">
    <text evidence="2">Belongs to the CPSF4/YTH1 family.</text>
</comment>
<comment type="subunit">
    <text evidence="2">Component of the cleavage and polyadenylation specificity factor (CPSF) complex.</text>
</comment>
<comment type="subcellular location">
    <subcellularLocation>
        <location evidence="2">Nucleus</location>
    </subcellularLocation>
</comment>
<dbReference type="Proteomes" id="UP000006813">
    <property type="component" value="Unassembled WGS sequence"/>
</dbReference>
<comment type="function">
    <text evidence="2">Component of the cleavage and polyadenylation specificity factor (CPSF) complex that play a key role in pre-mRNA 3'-end formation, recognizing the AAUAAA signal sequence and interacting with poly(A) polymerase and other factors to bring about cleavage and poly(A) addition. CPSF4 binds RNA polymers with a preference for poly(U).</text>
</comment>
<evidence type="ECO:0000256" key="1">
    <source>
        <dbReference type="ARBA" id="ARBA00022737"/>
    </source>
</evidence>
<name>G5B5M6_HETGA</name>
<feature type="non-terminal residue" evidence="3">
    <location>
        <position position="1"/>
    </location>
</feature>
<dbReference type="InParanoid" id="G5B5M6"/>
<keyword evidence="1 2" id="KW-0677">Repeat</keyword>
<dbReference type="GO" id="GO:0031124">
    <property type="term" value="P:mRNA 3'-end processing"/>
    <property type="evidence" value="ECO:0007669"/>
    <property type="project" value="UniProtKB-UniRule"/>
</dbReference>
<evidence type="ECO:0000313" key="3">
    <source>
        <dbReference type="EMBL" id="EHB04587.1"/>
    </source>
</evidence>
<dbReference type="Gene3D" id="4.10.1000.10">
    <property type="entry name" value="Zinc finger, CCCH-type"/>
    <property type="match status" value="1"/>
</dbReference>
<dbReference type="STRING" id="10181.G5B5M6"/>
<keyword evidence="2" id="KW-0862">Zinc</keyword>
<dbReference type="EMBL" id="JH168590">
    <property type="protein sequence ID" value="EHB04587.1"/>
    <property type="molecule type" value="Genomic_DNA"/>
</dbReference>
<reference evidence="3 4" key="1">
    <citation type="journal article" date="2011" name="Nature">
        <title>Genome sequencing reveals insights into physiology and longevity of the naked mole rat.</title>
        <authorList>
            <person name="Kim E.B."/>
            <person name="Fang X."/>
            <person name="Fushan A.A."/>
            <person name="Huang Z."/>
            <person name="Lobanov A.V."/>
            <person name="Han L."/>
            <person name="Marino S.M."/>
            <person name="Sun X."/>
            <person name="Turanov A.A."/>
            <person name="Yang P."/>
            <person name="Yim S.H."/>
            <person name="Zhao X."/>
            <person name="Kasaikina M.V."/>
            <person name="Stoletzki N."/>
            <person name="Peng C."/>
            <person name="Polak P."/>
            <person name="Xiong Z."/>
            <person name="Kiezun A."/>
            <person name="Zhu Y."/>
            <person name="Chen Y."/>
            <person name="Kryukov G.V."/>
            <person name="Zhang Q."/>
            <person name="Peshkin L."/>
            <person name="Yang L."/>
            <person name="Bronson R.T."/>
            <person name="Buffenstein R."/>
            <person name="Wang B."/>
            <person name="Han C."/>
            <person name="Li Q."/>
            <person name="Chen L."/>
            <person name="Zhao W."/>
            <person name="Sunyaev S.R."/>
            <person name="Park T.J."/>
            <person name="Zhang G."/>
            <person name="Wang J."/>
            <person name="Gladyshev V.N."/>
        </authorList>
    </citation>
    <scope>NUCLEOTIDE SEQUENCE [LARGE SCALE GENOMIC DNA]</scope>
</reference>
<dbReference type="InterPro" id="IPR045348">
    <property type="entry name" value="CPSF4/Yth1"/>
</dbReference>
<sequence>MQQVIAGLERFTSTFEQDVALGSCLSRARTLELDPGGGPAVCNFFAKGLCEKCRPPSSTVVCKHERVSEKVVVCQPWLQGLCQEGNHRRFLPQFHVSRMPKCHFYFKF</sequence>
<dbReference type="GO" id="GO:0003723">
    <property type="term" value="F:RNA binding"/>
    <property type="evidence" value="ECO:0007669"/>
    <property type="project" value="UniProtKB-UniRule"/>
</dbReference>
<keyword evidence="2" id="KW-0479">Metal-binding</keyword>
<dbReference type="PANTHER" id="PTHR23102:SF19">
    <property type="entry name" value="CLEAVAGE AND POLYADENYLATION SPECIFICITY FACTOR SUBUNIT 4-LIKE PROTEIN-RELATED"/>
    <property type="match status" value="1"/>
</dbReference>
<dbReference type="GO" id="GO:0005847">
    <property type="term" value="C:mRNA cleavage and polyadenylation specificity factor complex"/>
    <property type="evidence" value="ECO:0007669"/>
    <property type="project" value="UniProtKB-UniRule"/>
</dbReference>
<dbReference type="GO" id="GO:0008270">
    <property type="term" value="F:zinc ion binding"/>
    <property type="evidence" value="ECO:0007669"/>
    <property type="project" value="UniProtKB-KW"/>
</dbReference>
<organism evidence="3 4">
    <name type="scientific">Heterocephalus glaber</name>
    <name type="common">Naked mole rat</name>
    <dbReference type="NCBI Taxonomy" id="10181"/>
    <lineage>
        <taxon>Eukaryota</taxon>
        <taxon>Metazoa</taxon>
        <taxon>Chordata</taxon>
        <taxon>Craniata</taxon>
        <taxon>Vertebrata</taxon>
        <taxon>Euteleostomi</taxon>
        <taxon>Mammalia</taxon>
        <taxon>Eutheria</taxon>
        <taxon>Euarchontoglires</taxon>
        <taxon>Glires</taxon>
        <taxon>Rodentia</taxon>
        <taxon>Hystricomorpha</taxon>
        <taxon>Bathyergidae</taxon>
        <taxon>Heterocephalus</taxon>
    </lineage>
</organism>
<protein>
    <recommendedName>
        <fullName evidence="2">Cleavage and polyadenylation specificity factor subunit 4</fullName>
        <shortName evidence="2">CPSF 30 kDa subunit</shortName>
    </recommendedName>
    <alternativeName>
        <fullName evidence="2">Cleavage and polyadenylation specificity factor 30 kDa subunit</fullName>
    </alternativeName>
</protein>
<evidence type="ECO:0000256" key="2">
    <source>
        <dbReference type="RuleBase" id="RU369008"/>
    </source>
</evidence>
<keyword evidence="2" id="KW-0507">mRNA processing</keyword>
<gene>
    <name evidence="3" type="ORF">GW7_09380</name>
</gene>
<accession>G5B5M6</accession>
<dbReference type="AlphaFoldDB" id="G5B5M6"/>
<keyword evidence="2" id="KW-0694">RNA-binding</keyword>
<dbReference type="PANTHER" id="PTHR23102">
    <property type="entry name" value="CLEAVAGE AND POLYADENYLATION SPECIFICITY FACTOR SUBUNIT 4-RELATED"/>
    <property type="match status" value="1"/>
</dbReference>
<evidence type="ECO:0000313" key="4">
    <source>
        <dbReference type="Proteomes" id="UP000006813"/>
    </source>
</evidence>
<keyword evidence="2" id="KW-0539">Nucleus</keyword>